<dbReference type="PANTHER" id="PTHR48101:SF1">
    <property type="entry name" value="METHYLMALONYL-COA MUTASE, LARGE SUBUNIT"/>
    <property type="match status" value="1"/>
</dbReference>
<evidence type="ECO:0000313" key="2">
    <source>
        <dbReference type="EMBL" id="GAA4106321.1"/>
    </source>
</evidence>
<protein>
    <submittedName>
        <fullName evidence="2">Methylmalonyl-CoA mutase subunit beta</fullName>
    </submittedName>
</protein>
<sequence>MTKPLFTDFEQVSAKQWKQKIQFDLKGADYNDTLIYKSLENIDVKPFYSKNDLPKNSVSIDHTTSWKNTQQIEVTETKTANTKALNAIQKGAESIYFIITKETIDPEELLQNIPVTIPIYIEPNFLSVEYCTKLNQVASHVKHELYLFTDIIGNLAKTGNWFTSLKEDYQRLGSIIKESSHLKSCLSIDLGLLQNSGATMIQQLAYGLAHANEYLHFINTDKSIDFNDKKNDLIHKNLVFKVAIGGNYFFEVAKLKALRLLWSSLSSEYRILKKCHIFAYPSHRNKTILDYNVNMLRTTTECMSAIIGNADTIYNLPYDTIYNKENDFGNRIAINQLLILKNESYFDKVNNPASGSFYIENITNQLAEKALDLFKNIEKNGGYLNQLKQGIIQRKIKESAEKEQELFNAKKLILTGVNKYKNNNENTPTIKKSVSLDKKPRKTLINPIVRRRLSEKIEKNLI</sequence>
<dbReference type="Pfam" id="PF01642">
    <property type="entry name" value="MM_CoA_mutase"/>
    <property type="match status" value="1"/>
</dbReference>
<feature type="domain" description="Methylmalonyl-CoA mutase alpha/beta chain catalytic" evidence="1">
    <location>
        <begin position="149"/>
        <end position="434"/>
    </location>
</feature>
<dbReference type="Proteomes" id="UP001500459">
    <property type="component" value="Unassembled WGS sequence"/>
</dbReference>
<dbReference type="Gene3D" id="3.20.20.240">
    <property type="entry name" value="Methylmalonyl-CoA mutase"/>
    <property type="match status" value="1"/>
</dbReference>
<accession>A0ABP7X728</accession>
<organism evidence="2 3">
    <name type="scientific">Aquimarina addita</name>
    <dbReference type="NCBI Taxonomy" id="870485"/>
    <lineage>
        <taxon>Bacteria</taxon>
        <taxon>Pseudomonadati</taxon>
        <taxon>Bacteroidota</taxon>
        <taxon>Flavobacteriia</taxon>
        <taxon>Flavobacteriales</taxon>
        <taxon>Flavobacteriaceae</taxon>
        <taxon>Aquimarina</taxon>
    </lineage>
</organism>
<proteinExistence type="predicted"/>
<dbReference type="SUPFAM" id="SSF51703">
    <property type="entry name" value="Cobalamin (vitamin B12)-dependent enzymes"/>
    <property type="match status" value="1"/>
</dbReference>
<comment type="caution">
    <text evidence="2">The sequence shown here is derived from an EMBL/GenBank/DDBJ whole genome shotgun (WGS) entry which is preliminary data.</text>
</comment>
<dbReference type="InterPro" id="IPR006099">
    <property type="entry name" value="MeMalonylCoA_mutase_a/b_cat"/>
</dbReference>
<reference evidence="3" key="1">
    <citation type="journal article" date="2019" name="Int. J. Syst. Evol. Microbiol.">
        <title>The Global Catalogue of Microorganisms (GCM) 10K type strain sequencing project: providing services to taxonomists for standard genome sequencing and annotation.</title>
        <authorList>
            <consortium name="The Broad Institute Genomics Platform"/>
            <consortium name="The Broad Institute Genome Sequencing Center for Infectious Disease"/>
            <person name="Wu L."/>
            <person name="Ma J."/>
        </authorList>
    </citation>
    <scope>NUCLEOTIDE SEQUENCE [LARGE SCALE GENOMIC DNA]</scope>
    <source>
        <strain evidence="3">JCM 17106</strain>
    </source>
</reference>
<dbReference type="EMBL" id="BAABCW010000001">
    <property type="protein sequence ID" value="GAA4106321.1"/>
    <property type="molecule type" value="Genomic_DNA"/>
</dbReference>
<evidence type="ECO:0000313" key="3">
    <source>
        <dbReference type="Proteomes" id="UP001500459"/>
    </source>
</evidence>
<dbReference type="CDD" id="cd03677">
    <property type="entry name" value="MM_CoA_mutase_beta"/>
    <property type="match status" value="1"/>
</dbReference>
<dbReference type="RefSeq" id="WP_344923724.1">
    <property type="nucleotide sequence ID" value="NZ_BAABCW010000001.1"/>
</dbReference>
<gene>
    <name evidence="2" type="ORF">GCM10022393_00690</name>
</gene>
<dbReference type="InterPro" id="IPR016176">
    <property type="entry name" value="Cbl-dep_enz_cat"/>
</dbReference>
<evidence type="ECO:0000259" key="1">
    <source>
        <dbReference type="Pfam" id="PF01642"/>
    </source>
</evidence>
<dbReference type="PANTHER" id="PTHR48101">
    <property type="entry name" value="METHYLMALONYL-COA MUTASE, MITOCHONDRIAL-RELATED"/>
    <property type="match status" value="1"/>
</dbReference>
<name>A0ABP7X728_9FLAO</name>
<keyword evidence="3" id="KW-1185">Reference proteome</keyword>